<dbReference type="AlphaFoldDB" id="A0A397BIQ0"/>
<evidence type="ECO:0000256" key="1">
    <source>
        <dbReference type="SAM" id="MobiDB-lite"/>
    </source>
</evidence>
<feature type="chain" id="PRO_5017246542" evidence="2">
    <location>
        <begin position="23"/>
        <end position="216"/>
    </location>
</feature>
<protein>
    <submittedName>
        <fullName evidence="3">Uncharacterized protein</fullName>
    </submittedName>
</protein>
<proteinExistence type="predicted"/>
<evidence type="ECO:0000256" key="2">
    <source>
        <dbReference type="SAM" id="SignalP"/>
    </source>
</evidence>
<name>A0A397BIQ0_APHAT</name>
<sequence length="216" mass="23941">MSSTAFWSQLHLLYIMTTVLHSSPWTITPAAPCASLRDIMDETAVQANNDKLTSAAVGAALWSNAASAPRYPTDVPDTRSDYAMALALQQEEQMSAYTIDYTRLAPAFDDSNNASDGEVQLTKRRGPLVRHRPPAITVESAEDRTPSLRTASQANKRRVAHRKIRTKPVRHVVVVSIDKADDDWLEGGGLYELFFSAVDSFHDIAHEFAFNDNDSF</sequence>
<dbReference type="EMBL" id="QUSZ01003310">
    <property type="protein sequence ID" value="RHY18933.1"/>
    <property type="molecule type" value="Genomic_DNA"/>
</dbReference>
<dbReference type="VEuPathDB" id="FungiDB:H257_13078"/>
<feature type="region of interest" description="Disordered" evidence="1">
    <location>
        <begin position="139"/>
        <end position="161"/>
    </location>
</feature>
<comment type="caution">
    <text evidence="3">The sequence shown here is derived from an EMBL/GenBank/DDBJ whole genome shotgun (WGS) entry which is preliminary data.</text>
</comment>
<evidence type="ECO:0000313" key="3">
    <source>
        <dbReference type="EMBL" id="RHY18933.1"/>
    </source>
</evidence>
<evidence type="ECO:0000313" key="4">
    <source>
        <dbReference type="Proteomes" id="UP000265427"/>
    </source>
</evidence>
<accession>A0A397BIQ0</accession>
<keyword evidence="2" id="KW-0732">Signal</keyword>
<organism evidence="3 4">
    <name type="scientific">Aphanomyces astaci</name>
    <name type="common">Crayfish plague agent</name>
    <dbReference type="NCBI Taxonomy" id="112090"/>
    <lineage>
        <taxon>Eukaryota</taxon>
        <taxon>Sar</taxon>
        <taxon>Stramenopiles</taxon>
        <taxon>Oomycota</taxon>
        <taxon>Saprolegniomycetes</taxon>
        <taxon>Saprolegniales</taxon>
        <taxon>Verrucalvaceae</taxon>
        <taxon>Aphanomyces</taxon>
    </lineage>
</organism>
<reference evidence="3 4" key="1">
    <citation type="submission" date="2018-08" db="EMBL/GenBank/DDBJ databases">
        <title>Aphanomyces genome sequencing and annotation.</title>
        <authorList>
            <person name="Minardi D."/>
            <person name="Oidtmann B."/>
            <person name="Van Der Giezen M."/>
            <person name="Studholme D.J."/>
        </authorList>
    </citation>
    <scope>NUCLEOTIDE SEQUENCE [LARGE SCALE GENOMIC DNA]</scope>
    <source>
        <strain evidence="3 4">Kv</strain>
    </source>
</reference>
<gene>
    <name evidence="3" type="ORF">DYB36_010398</name>
</gene>
<dbReference type="Proteomes" id="UP000265427">
    <property type="component" value="Unassembled WGS sequence"/>
</dbReference>
<feature type="signal peptide" evidence="2">
    <location>
        <begin position="1"/>
        <end position="22"/>
    </location>
</feature>